<keyword evidence="8" id="KW-0539">Nucleus</keyword>
<proteinExistence type="predicted"/>
<protein>
    <recommendedName>
        <fullName evidence="11">C2H2-type domain-containing protein</fullName>
    </recommendedName>
</protein>
<feature type="compositionally biased region" description="Low complexity" evidence="10">
    <location>
        <begin position="84"/>
        <end position="110"/>
    </location>
</feature>
<accession>A0A8H7VYB3</accession>
<keyword evidence="13" id="KW-1185">Reference proteome</keyword>
<dbReference type="Gene3D" id="3.30.160.60">
    <property type="entry name" value="Classic Zinc Finger"/>
    <property type="match status" value="4"/>
</dbReference>
<feature type="compositionally biased region" description="Low complexity" evidence="10">
    <location>
        <begin position="293"/>
        <end position="325"/>
    </location>
</feature>
<feature type="region of interest" description="Disordered" evidence="10">
    <location>
        <begin position="433"/>
        <end position="471"/>
    </location>
</feature>
<dbReference type="GO" id="GO:0005737">
    <property type="term" value="C:cytoplasm"/>
    <property type="evidence" value="ECO:0007669"/>
    <property type="project" value="TreeGrafter"/>
</dbReference>
<feature type="domain" description="C2H2-type" evidence="11">
    <location>
        <begin position="171"/>
        <end position="200"/>
    </location>
</feature>
<keyword evidence="2" id="KW-0479">Metal-binding</keyword>
<keyword evidence="3" id="KW-0677">Repeat</keyword>
<comment type="subcellular location">
    <subcellularLocation>
        <location evidence="1">Nucleus</location>
    </subcellularLocation>
</comment>
<feature type="compositionally biased region" description="Polar residues" evidence="10">
    <location>
        <begin position="433"/>
        <end position="453"/>
    </location>
</feature>
<comment type="caution">
    <text evidence="12">The sequence shown here is derived from an EMBL/GenBank/DDBJ whole genome shotgun (WGS) entry which is preliminary data.</text>
</comment>
<feature type="region of interest" description="Disordered" evidence="10">
    <location>
        <begin position="198"/>
        <end position="342"/>
    </location>
</feature>
<dbReference type="GO" id="GO:0000981">
    <property type="term" value="F:DNA-binding transcription factor activity, RNA polymerase II-specific"/>
    <property type="evidence" value="ECO:0007669"/>
    <property type="project" value="UniProtKB-ARBA"/>
</dbReference>
<evidence type="ECO:0000256" key="3">
    <source>
        <dbReference type="ARBA" id="ARBA00022737"/>
    </source>
</evidence>
<dbReference type="GO" id="GO:0000978">
    <property type="term" value="F:RNA polymerase II cis-regulatory region sequence-specific DNA binding"/>
    <property type="evidence" value="ECO:0007669"/>
    <property type="project" value="TreeGrafter"/>
</dbReference>
<dbReference type="GO" id="GO:0000433">
    <property type="term" value="P:carbon catabolite repression of transcription from RNA polymerase II promoter by glucose"/>
    <property type="evidence" value="ECO:0007669"/>
    <property type="project" value="TreeGrafter"/>
</dbReference>
<dbReference type="EMBL" id="JAEPRE010000141">
    <property type="protein sequence ID" value="KAG2231639.1"/>
    <property type="molecule type" value="Genomic_DNA"/>
</dbReference>
<feature type="domain" description="C2H2-type" evidence="11">
    <location>
        <begin position="335"/>
        <end position="364"/>
    </location>
</feature>
<name>A0A8H7VYB3_9FUNG</name>
<feature type="region of interest" description="Disordered" evidence="10">
    <location>
        <begin position="1"/>
        <end position="55"/>
    </location>
</feature>
<dbReference type="FunFam" id="3.30.160.60:FF:000072">
    <property type="entry name" value="zinc finger protein 143 isoform X1"/>
    <property type="match status" value="2"/>
</dbReference>
<feature type="compositionally biased region" description="Low complexity" evidence="10">
    <location>
        <begin position="205"/>
        <end position="226"/>
    </location>
</feature>
<dbReference type="SUPFAM" id="SSF57667">
    <property type="entry name" value="beta-beta-alpha zinc fingers"/>
    <property type="match status" value="4"/>
</dbReference>
<feature type="domain" description="C2H2-type" evidence="11">
    <location>
        <begin position="141"/>
        <end position="170"/>
    </location>
</feature>
<evidence type="ECO:0000259" key="11">
    <source>
        <dbReference type="PROSITE" id="PS50157"/>
    </source>
</evidence>
<evidence type="ECO:0000313" key="12">
    <source>
        <dbReference type="EMBL" id="KAG2231639.1"/>
    </source>
</evidence>
<dbReference type="FunFam" id="3.30.160.60:FF:000125">
    <property type="entry name" value="Putative zinc finger protein 143"/>
    <property type="match status" value="1"/>
</dbReference>
<keyword evidence="7" id="KW-0804">Transcription</keyword>
<evidence type="ECO:0000256" key="6">
    <source>
        <dbReference type="ARBA" id="ARBA00023015"/>
    </source>
</evidence>
<evidence type="ECO:0000256" key="10">
    <source>
        <dbReference type="SAM" id="MobiDB-lite"/>
    </source>
</evidence>
<evidence type="ECO:0000313" key="13">
    <source>
        <dbReference type="Proteomes" id="UP000613177"/>
    </source>
</evidence>
<dbReference type="InterPro" id="IPR051007">
    <property type="entry name" value="creA/MIG_C2H2-ZnF"/>
</dbReference>
<evidence type="ECO:0000256" key="1">
    <source>
        <dbReference type="ARBA" id="ARBA00004123"/>
    </source>
</evidence>
<dbReference type="PROSITE" id="PS00028">
    <property type="entry name" value="ZINC_FINGER_C2H2_1"/>
    <property type="match status" value="4"/>
</dbReference>
<feature type="compositionally biased region" description="Polar residues" evidence="10">
    <location>
        <begin position="462"/>
        <end position="471"/>
    </location>
</feature>
<dbReference type="PANTHER" id="PTHR47428">
    <property type="entry name" value="REGULATORY PROTEIN MIG1-RELATED"/>
    <property type="match status" value="1"/>
</dbReference>
<keyword evidence="6" id="KW-0805">Transcription regulation</keyword>
<dbReference type="InterPro" id="IPR013087">
    <property type="entry name" value="Znf_C2H2_type"/>
</dbReference>
<dbReference type="PROSITE" id="PS50157">
    <property type="entry name" value="ZINC_FINGER_C2H2_2"/>
    <property type="match status" value="4"/>
</dbReference>
<evidence type="ECO:0000256" key="9">
    <source>
        <dbReference type="PROSITE-ProRule" id="PRU00042"/>
    </source>
</evidence>
<evidence type="ECO:0000256" key="8">
    <source>
        <dbReference type="ARBA" id="ARBA00023242"/>
    </source>
</evidence>
<evidence type="ECO:0000256" key="2">
    <source>
        <dbReference type="ARBA" id="ARBA00022723"/>
    </source>
</evidence>
<dbReference type="PANTHER" id="PTHR47428:SF1">
    <property type="entry name" value="REGULATORY PROTEIN MIG1-RELATED"/>
    <property type="match status" value="1"/>
</dbReference>
<keyword evidence="5" id="KW-0862">Zinc</keyword>
<dbReference type="Proteomes" id="UP000613177">
    <property type="component" value="Unassembled WGS sequence"/>
</dbReference>
<reference evidence="12" key="1">
    <citation type="submission" date="2021-01" db="EMBL/GenBank/DDBJ databases">
        <title>Metabolic potential, ecology and presence of endohyphal bacteria is reflected in genomic diversity of Mucoromycotina.</title>
        <authorList>
            <person name="Muszewska A."/>
            <person name="Okrasinska A."/>
            <person name="Steczkiewicz K."/>
            <person name="Drgas O."/>
            <person name="Orlowska M."/>
            <person name="Perlinska-Lenart U."/>
            <person name="Aleksandrzak-Piekarczyk T."/>
            <person name="Szatraj K."/>
            <person name="Zielenkiewicz U."/>
            <person name="Pilsyk S."/>
            <person name="Malc E."/>
            <person name="Mieczkowski P."/>
            <person name="Kruszewska J.S."/>
            <person name="Biernat P."/>
            <person name="Pawlowska J."/>
        </authorList>
    </citation>
    <scope>NUCLEOTIDE SEQUENCE</scope>
    <source>
        <strain evidence="12">WA0000018081</strain>
    </source>
</reference>
<sequence length="471" mass="54349">MNSTSNYCLDSISRRSSLCPPHHDSDPVLSPPLTPAMSQHHPFDKRQSTDLSSYSSNHYNTRPAYSIDSYHHWMNHSATIQHMQQQQQQVHHPMHQQQQQQNIQQQQQVHPIPPQNQPQRSLMTDRAACSTRKQPSKQNKHMCNFPECLWSFKRYEHLKRHMLVHTGERPHVCPHPGCGKRFSRSDNFHAHYRTHEKKAFARQKNTTNNNNTSQDTSSSGSTPTSSFMMKEEKDFNNNNNNNNNNNSTMQPYYHHHHHHPYPLLPTPSNKPTDYMYNQQHYSNMLQDNSPTPSSRSVLHNNNNNNNNNSISSSSSSSTSSSNKSSTLKGEQKKPHACSHPNCERRFRRLEHLKRHMRIHTHEQPFKCTFPGCLKAFSRSDNLTQHRKTHDRRGSRYQVVDPVVPVTTPSEFMHAPSNAESSFTLVDFIRDGHNNNNYNQHPASPSFDNTNKSHSILGWQHPGDTSTESVGC</sequence>
<dbReference type="AlphaFoldDB" id="A0A8H7VYB3"/>
<dbReference type="GO" id="GO:0008270">
    <property type="term" value="F:zinc ion binding"/>
    <property type="evidence" value="ECO:0007669"/>
    <property type="project" value="UniProtKB-KW"/>
</dbReference>
<feature type="domain" description="C2H2-type" evidence="11">
    <location>
        <begin position="365"/>
        <end position="394"/>
    </location>
</feature>
<keyword evidence="4 9" id="KW-0863">Zinc-finger</keyword>
<evidence type="ECO:0000256" key="7">
    <source>
        <dbReference type="ARBA" id="ARBA00023163"/>
    </source>
</evidence>
<gene>
    <name evidence="12" type="ORF">INT48_008233</name>
</gene>
<feature type="compositionally biased region" description="Low complexity" evidence="10">
    <location>
        <begin position="236"/>
        <end position="246"/>
    </location>
</feature>
<evidence type="ECO:0000256" key="4">
    <source>
        <dbReference type="ARBA" id="ARBA00022771"/>
    </source>
</evidence>
<dbReference type="GO" id="GO:0005634">
    <property type="term" value="C:nucleus"/>
    <property type="evidence" value="ECO:0007669"/>
    <property type="project" value="UniProtKB-SubCell"/>
</dbReference>
<dbReference type="InterPro" id="IPR036236">
    <property type="entry name" value="Znf_C2H2_sf"/>
</dbReference>
<evidence type="ECO:0000256" key="5">
    <source>
        <dbReference type="ARBA" id="ARBA00022833"/>
    </source>
</evidence>
<feature type="compositionally biased region" description="Polar residues" evidence="10">
    <location>
        <begin position="266"/>
        <end position="292"/>
    </location>
</feature>
<organism evidence="12 13">
    <name type="scientific">Thamnidium elegans</name>
    <dbReference type="NCBI Taxonomy" id="101142"/>
    <lineage>
        <taxon>Eukaryota</taxon>
        <taxon>Fungi</taxon>
        <taxon>Fungi incertae sedis</taxon>
        <taxon>Mucoromycota</taxon>
        <taxon>Mucoromycotina</taxon>
        <taxon>Mucoromycetes</taxon>
        <taxon>Mucorales</taxon>
        <taxon>Mucorineae</taxon>
        <taxon>Mucoraceae</taxon>
        <taxon>Thamnidium</taxon>
    </lineage>
</organism>
<feature type="region of interest" description="Disordered" evidence="10">
    <location>
        <begin position="84"/>
        <end position="139"/>
    </location>
</feature>
<dbReference type="SMART" id="SM00355">
    <property type="entry name" value="ZnF_C2H2"/>
    <property type="match status" value="4"/>
</dbReference>
<dbReference type="Pfam" id="PF00096">
    <property type="entry name" value="zf-C2H2"/>
    <property type="match status" value="4"/>
</dbReference>